<dbReference type="InterPro" id="IPR039974">
    <property type="entry name" value="Splicing_factor_SLU7"/>
</dbReference>
<dbReference type="EMBL" id="JAMYWD010000011">
    <property type="protein sequence ID" value="KAJ4955463.1"/>
    <property type="molecule type" value="Genomic_DNA"/>
</dbReference>
<keyword evidence="5 7" id="KW-0508">mRNA splicing</keyword>
<comment type="subcellular location">
    <subcellularLocation>
        <location evidence="1 7">Nucleus</location>
    </subcellularLocation>
</comment>
<comment type="subunit">
    <text evidence="7">Associated with the spliceosome.</text>
</comment>
<keyword evidence="6 7" id="KW-0539">Nucleus</keyword>
<name>A0A9Q0GZG0_9MAGN</name>
<dbReference type="GO" id="GO:0030628">
    <property type="term" value="F:pre-mRNA 3'-splice site binding"/>
    <property type="evidence" value="ECO:0007669"/>
    <property type="project" value="UniProtKB-UniRule"/>
</dbReference>
<comment type="caution">
    <text evidence="8">The sequence shown here is derived from an EMBL/GenBank/DDBJ whole genome shotgun (WGS) entry which is preliminary data.</text>
</comment>
<sequence>MTHDAMTCMERPLKVDAKLTSKHYSMKRLIPSSWIMRANMTVAMGMNEPAMYACVIEIYEQRAEAKTKYLKGQQLKKLQENKVEDASKVDDAKVDENEQMDFAKVKKRECTIAVVAQELLGE</sequence>
<dbReference type="GO" id="GO:0000398">
    <property type="term" value="P:mRNA splicing, via spliceosome"/>
    <property type="evidence" value="ECO:0007669"/>
    <property type="project" value="UniProtKB-UniRule"/>
</dbReference>
<evidence type="ECO:0000256" key="5">
    <source>
        <dbReference type="ARBA" id="ARBA00023187"/>
    </source>
</evidence>
<evidence type="ECO:0000256" key="6">
    <source>
        <dbReference type="ARBA" id="ARBA00023242"/>
    </source>
</evidence>
<proteinExistence type="inferred from homology"/>
<dbReference type="GO" id="GO:0005681">
    <property type="term" value="C:spliceosomal complex"/>
    <property type="evidence" value="ECO:0007669"/>
    <property type="project" value="UniProtKB-UniRule"/>
</dbReference>
<reference evidence="8" key="1">
    <citation type="journal article" date="2023" name="Plant J.">
        <title>The genome of the king protea, Protea cynaroides.</title>
        <authorList>
            <person name="Chang J."/>
            <person name="Duong T.A."/>
            <person name="Schoeman C."/>
            <person name="Ma X."/>
            <person name="Roodt D."/>
            <person name="Barker N."/>
            <person name="Li Z."/>
            <person name="Van de Peer Y."/>
            <person name="Mizrachi E."/>
        </authorList>
    </citation>
    <scope>NUCLEOTIDE SEQUENCE</scope>
    <source>
        <tissue evidence="8">Young leaves</tissue>
    </source>
</reference>
<evidence type="ECO:0000313" key="9">
    <source>
        <dbReference type="Proteomes" id="UP001141806"/>
    </source>
</evidence>
<comment type="similarity">
    <text evidence="2 7">Belongs to the SLU7 family.</text>
</comment>
<keyword evidence="3 7" id="KW-0507">mRNA processing</keyword>
<evidence type="ECO:0000256" key="3">
    <source>
        <dbReference type="ARBA" id="ARBA00022664"/>
    </source>
</evidence>
<dbReference type="PANTHER" id="PTHR12942:SF2">
    <property type="entry name" value="PRE-MRNA-SPLICING FACTOR SLU7"/>
    <property type="match status" value="1"/>
</dbReference>
<organism evidence="8 9">
    <name type="scientific">Protea cynaroides</name>
    <dbReference type="NCBI Taxonomy" id="273540"/>
    <lineage>
        <taxon>Eukaryota</taxon>
        <taxon>Viridiplantae</taxon>
        <taxon>Streptophyta</taxon>
        <taxon>Embryophyta</taxon>
        <taxon>Tracheophyta</taxon>
        <taxon>Spermatophyta</taxon>
        <taxon>Magnoliopsida</taxon>
        <taxon>Proteales</taxon>
        <taxon>Proteaceae</taxon>
        <taxon>Protea</taxon>
    </lineage>
</organism>
<evidence type="ECO:0000256" key="7">
    <source>
        <dbReference type="RuleBase" id="RU367071"/>
    </source>
</evidence>
<keyword evidence="4 7" id="KW-0747">Spliceosome</keyword>
<dbReference type="Proteomes" id="UP001141806">
    <property type="component" value="Unassembled WGS sequence"/>
</dbReference>
<dbReference type="PANTHER" id="PTHR12942">
    <property type="entry name" value="STEP II SPLICING FACTOR SLU7"/>
    <property type="match status" value="1"/>
</dbReference>
<evidence type="ECO:0000256" key="4">
    <source>
        <dbReference type="ARBA" id="ARBA00022728"/>
    </source>
</evidence>
<evidence type="ECO:0000256" key="1">
    <source>
        <dbReference type="ARBA" id="ARBA00004123"/>
    </source>
</evidence>
<gene>
    <name evidence="8" type="ORF">NE237_012246</name>
</gene>
<evidence type="ECO:0000256" key="2">
    <source>
        <dbReference type="ARBA" id="ARBA00007203"/>
    </source>
</evidence>
<keyword evidence="9" id="KW-1185">Reference proteome</keyword>
<protein>
    <recommendedName>
        <fullName evidence="7">Pre-mRNA-splicing factor SLU7</fullName>
    </recommendedName>
</protein>
<evidence type="ECO:0000313" key="8">
    <source>
        <dbReference type="EMBL" id="KAJ4955463.1"/>
    </source>
</evidence>
<dbReference type="AlphaFoldDB" id="A0A9Q0GZG0"/>
<accession>A0A9Q0GZG0</accession>
<comment type="function">
    <text evidence="7">Involved in pre-mRNA splicing.</text>
</comment>